<gene>
    <name evidence="1" type="ORF">HEB29_003137</name>
</gene>
<evidence type="ECO:0000313" key="2">
    <source>
        <dbReference type="Proteomes" id="UP000530403"/>
    </source>
</evidence>
<sequence>MIRMRVALAQEFGGPEVLVAAERPDPVAAPDGVVIDVAYVDT</sequence>
<proteinExistence type="predicted"/>
<dbReference type="Proteomes" id="UP000530403">
    <property type="component" value="Unassembled WGS sequence"/>
</dbReference>
<dbReference type="EMBL" id="JACCCF010000001">
    <property type="protein sequence ID" value="NYE42126.1"/>
    <property type="molecule type" value="Genomic_DNA"/>
</dbReference>
<dbReference type="RefSeq" id="WP_256668944.1">
    <property type="nucleotide sequence ID" value="NZ_BAAAUE010000012.1"/>
</dbReference>
<evidence type="ECO:0000313" key="1">
    <source>
        <dbReference type="EMBL" id="NYE42126.1"/>
    </source>
</evidence>
<accession>A0A7Y9HCR9</accession>
<dbReference type="InterPro" id="IPR011032">
    <property type="entry name" value="GroES-like_sf"/>
</dbReference>
<dbReference type="AlphaFoldDB" id="A0A7Y9HCR9"/>
<reference evidence="1 2" key="1">
    <citation type="submission" date="2020-07" db="EMBL/GenBank/DDBJ databases">
        <title>Sequencing the genomes of 1000 actinobacteria strains.</title>
        <authorList>
            <person name="Klenk H.-P."/>
        </authorList>
    </citation>
    <scope>NUCLEOTIDE SEQUENCE [LARGE SCALE GENOMIC DNA]</scope>
    <source>
        <strain evidence="1 2">DSM 41455</strain>
    </source>
</reference>
<dbReference type="SUPFAM" id="SSF50129">
    <property type="entry name" value="GroES-like"/>
    <property type="match status" value="1"/>
</dbReference>
<organism evidence="1 2">
    <name type="scientific">Streptomyces fulvorobeus</name>
    <dbReference type="NCBI Taxonomy" id="284028"/>
    <lineage>
        <taxon>Bacteria</taxon>
        <taxon>Bacillati</taxon>
        <taxon>Actinomycetota</taxon>
        <taxon>Actinomycetes</taxon>
        <taxon>Kitasatosporales</taxon>
        <taxon>Streptomycetaceae</taxon>
        <taxon>Streptomyces</taxon>
    </lineage>
</organism>
<name>A0A7Y9HCR9_9ACTN</name>
<protein>
    <submittedName>
        <fullName evidence="1">NADPH:quinone reductase-like Zn-dependent oxidoreductase</fullName>
    </submittedName>
</protein>
<comment type="caution">
    <text evidence="1">The sequence shown here is derived from an EMBL/GenBank/DDBJ whole genome shotgun (WGS) entry which is preliminary data.</text>
</comment>